<reference evidence="2 3" key="1">
    <citation type="submission" date="2015-02" db="EMBL/GenBank/DDBJ databases">
        <title>Improved understanding of the partial-nitritation anammox process through 23 genomes representing the majority of the microbial community.</title>
        <authorList>
            <person name="Speth D.R."/>
            <person name="In T Zandt M."/>
            <person name="Guerrero Cruz S."/>
            <person name="Jetten M.S."/>
            <person name="Dutilh B.E."/>
        </authorList>
    </citation>
    <scope>NUCLEOTIDE SEQUENCE [LARGE SCALE GENOMIC DNA]</scope>
    <source>
        <strain evidence="2">OLB20</strain>
    </source>
</reference>
<name>A0A136M002_9BACT</name>
<feature type="transmembrane region" description="Helical" evidence="1">
    <location>
        <begin position="243"/>
        <end position="261"/>
    </location>
</feature>
<keyword evidence="1" id="KW-1133">Transmembrane helix</keyword>
<proteinExistence type="predicted"/>
<feature type="transmembrane region" description="Helical" evidence="1">
    <location>
        <begin position="29"/>
        <end position="48"/>
    </location>
</feature>
<accession>A0A136M002</accession>
<evidence type="ECO:0000256" key="1">
    <source>
        <dbReference type="SAM" id="Phobius"/>
    </source>
</evidence>
<comment type="caution">
    <text evidence="2">The sequence shown here is derived from an EMBL/GenBank/DDBJ whole genome shotgun (WGS) entry which is preliminary data.</text>
</comment>
<keyword evidence="1" id="KW-0812">Transmembrane</keyword>
<evidence type="ECO:0000313" key="3">
    <source>
        <dbReference type="Proteomes" id="UP000070457"/>
    </source>
</evidence>
<dbReference type="EMBL" id="JYNZ01000002">
    <property type="protein sequence ID" value="KXK27234.1"/>
    <property type="molecule type" value="Genomic_DNA"/>
</dbReference>
<sequence length="299" mass="32751">MKTATRQSFLESISGITRQIDLRLMSNQFAVLVTMFALFLIAGIILFFPGHFSEHILAIPKVAVYVFLVWALAREYDPDSVFTSYLAPVLSLTLLVLFPVSLSGVPLVFLLVLLLARIVSRSTGRKVTVFDSGAVLILTAMVTLALQNWIVPLFASISFLFDFLLSRSNRISGVFSLLAALMSLASIWVYGAALGEKSLPTPYVLGIFISSVVFVLLSIGFNADVTSVTDSSNTRLDKYRMKAARFVLLWVAVTLSLQNNLSGLVGYSGLWILIIIIPLSAVVSVLNNYREGEEPEKSG</sequence>
<feature type="transmembrane region" description="Helical" evidence="1">
    <location>
        <begin position="85"/>
        <end position="115"/>
    </location>
</feature>
<feature type="transmembrane region" description="Helical" evidence="1">
    <location>
        <begin position="55"/>
        <end position="73"/>
    </location>
</feature>
<organism evidence="2 3">
    <name type="scientific">candidate division WS6 bacterium OLB20</name>
    <dbReference type="NCBI Taxonomy" id="1617426"/>
    <lineage>
        <taxon>Bacteria</taxon>
        <taxon>Candidatus Dojkabacteria</taxon>
    </lineage>
</organism>
<dbReference type="STRING" id="1617426.TR69_WS6001000107"/>
<dbReference type="AlphaFoldDB" id="A0A136M002"/>
<feature type="transmembrane region" description="Helical" evidence="1">
    <location>
        <begin position="267"/>
        <end position="289"/>
    </location>
</feature>
<keyword evidence="1" id="KW-0472">Membrane</keyword>
<protein>
    <submittedName>
        <fullName evidence="2">Uncharacterized protein</fullName>
    </submittedName>
</protein>
<feature type="transmembrane region" description="Helical" evidence="1">
    <location>
        <begin position="203"/>
        <end position="223"/>
    </location>
</feature>
<evidence type="ECO:0000313" key="2">
    <source>
        <dbReference type="EMBL" id="KXK27234.1"/>
    </source>
</evidence>
<dbReference type="Proteomes" id="UP000070457">
    <property type="component" value="Unassembled WGS sequence"/>
</dbReference>
<feature type="transmembrane region" description="Helical" evidence="1">
    <location>
        <begin position="172"/>
        <end position="191"/>
    </location>
</feature>
<gene>
    <name evidence="2" type="ORF">TR69_WS6001000107</name>
</gene>